<feature type="domain" description="EamA" evidence="7">
    <location>
        <begin position="24"/>
        <end position="153"/>
    </location>
</feature>
<keyword evidence="5 6" id="KW-0472">Membrane</keyword>
<dbReference type="InterPro" id="IPR037185">
    <property type="entry name" value="EmrE-like"/>
</dbReference>
<dbReference type="InterPro" id="IPR030184">
    <property type="entry name" value="WAT1-related"/>
</dbReference>
<organism evidence="8 9">
    <name type="scientific">Quercus rubra</name>
    <name type="common">Northern red oak</name>
    <name type="synonym">Quercus borealis</name>
    <dbReference type="NCBI Taxonomy" id="3512"/>
    <lineage>
        <taxon>Eukaryota</taxon>
        <taxon>Viridiplantae</taxon>
        <taxon>Streptophyta</taxon>
        <taxon>Embryophyta</taxon>
        <taxon>Tracheophyta</taxon>
        <taxon>Spermatophyta</taxon>
        <taxon>Magnoliopsida</taxon>
        <taxon>eudicotyledons</taxon>
        <taxon>Gunneridae</taxon>
        <taxon>Pentapetalae</taxon>
        <taxon>rosids</taxon>
        <taxon>fabids</taxon>
        <taxon>Fagales</taxon>
        <taxon>Fagaceae</taxon>
        <taxon>Quercus</taxon>
    </lineage>
</organism>
<feature type="transmembrane region" description="Helical" evidence="6">
    <location>
        <begin position="278"/>
        <end position="298"/>
    </location>
</feature>
<evidence type="ECO:0000313" key="9">
    <source>
        <dbReference type="Proteomes" id="UP001324115"/>
    </source>
</evidence>
<feature type="transmembrane region" description="Helical" evidence="6">
    <location>
        <begin position="103"/>
        <end position="125"/>
    </location>
</feature>
<evidence type="ECO:0000313" key="8">
    <source>
        <dbReference type="EMBL" id="KAK4603766.1"/>
    </source>
</evidence>
<feature type="transmembrane region" description="Helical" evidence="6">
    <location>
        <begin position="246"/>
        <end position="266"/>
    </location>
</feature>
<dbReference type="Proteomes" id="UP001324115">
    <property type="component" value="Unassembled WGS sequence"/>
</dbReference>
<dbReference type="InterPro" id="IPR000620">
    <property type="entry name" value="EamA_dom"/>
</dbReference>
<dbReference type="GO" id="GO:0016020">
    <property type="term" value="C:membrane"/>
    <property type="evidence" value="ECO:0007669"/>
    <property type="project" value="UniProtKB-SubCell"/>
</dbReference>
<sequence length="377" mass="41139">MRGRYCYKDVWPFTAMVTMECINVGLNTLFKAATLQGMSYHVFVVYAYAIAALVLFPAPFFSGRSRVLPPLNFSIMSKIVLLGIIGSSSQIMGYTGINYSSPTLASAISNLVPAFTFILAIIFRMEKVALRSTSSQAKILGTIISISGAFVVTLYKGPPIVIAQTSSVSLNQPLNSLKSNWVIGGILLTAEYILVPLWYIVQAQIMKEYPNELTVIFFYNLTVSIIAAVVGLITEKNPNAWRLRPNIALVSVVCSGIFGSFINNTVHAWALRVKGPLFVAMFKPLSIAIAVAMGVMFLSDTLHLGSLVGATIISFGFYTVMWGKAKEEIGVDHEVGSLESPSTTQKTPLLQSYKAQEGIFLKKSHLDSYVSTISKVK</sequence>
<feature type="transmembrane region" description="Helical" evidence="6">
    <location>
        <begin position="213"/>
        <end position="234"/>
    </location>
</feature>
<dbReference type="PANTHER" id="PTHR31218">
    <property type="entry name" value="WAT1-RELATED PROTEIN"/>
    <property type="match status" value="1"/>
</dbReference>
<comment type="similarity">
    <text evidence="2 6">Belongs to the drug/metabolite transporter (DMT) superfamily. Plant drug/metabolite exporter (P-DME) (TC 2.A.7.4) family.</text>
</comment>
<keyword evidence="3 6" id="KW-0812">Transmembrane</keyword>
<evidence type="ECO:0000256" key="1">
    <source>
        <dbReference type="ARBA" id="ARBA00004141"/>
    </source>
</evidence>
<comment type="subcellular location">
    <subcellularLocation>
        <location evidence="1 6">Membrane</location>
        <topology evidence="1 6">Multi-pass membrane protein</topology>
    </subcellularLocation>
</comment>
<keyword evidence="9" id="KW-1185">Reference proteome</keyword>
<evidence type="ECO:0000256" key="3">
    <source>
        <dbReference type="ARBA" id="ARBA00022692"/>
    </source>
</evidence>
<feature type="transmembrane region" description="Helical" evidence="6">
    <location>
        <begin position="304"/>
        <end position="323"/>
    </location>
</feature>
<evidence type="ECO:0000256" key="4">
    <source>
        <dbReference type="ARBA" id="ARBA00022989"/>
    </source>
</evidence>
<evidence type="ECO:0000259" key="7">
    <source>
        <dbReference type="Pfam" id="PF00892"/>
    </source>
</evidence>
<comment type="caution">
    <text evidence="8">The sequence shown here is derived from an EMBL/GenBank/DDBJ whole genome shotgun (WGS) entry which is preliminary data.</text>
</comment>
<dbReference type="EMBL" id="JAXUIC010000002">
    <property type="protein sequence ID" value="KAK4603766.1"/>
    <property type="molecule type" value="Genomic_DNA"/>
</dbReference>
<keyword evidence="4 6" id="KW-1133">Transmembrane helix</keyword>
<dbReference type="AlphaFoldDB" id="A0AAN7G6U9"/>
<feature type="transmembrane region" description="Helical" evidence="6">
    <location>
        <begin position="38"/>
        <end position="58"/>
    </location>
</feature>
<dbReference type="Pfam" id="PF00892">
    <property type="entry name" value="EamA"/>
    <property type="match status" value="1"/>
</dbReference>
<gene>
    <name evidence="8" type="ORF">RGQ29_012322</name>
</gene>
<name>A0AAN7G6U9_QUERU</name>
<feature type="transmembrane region" description="Helical" evidence="6">
    <location>
        <begin position="181"/>
        <end position="201"/>
    </location>
</feature>
<accession>A0AAN7G6U9</accession>
<evidence type="ECO:0000256" key="5">
    <source>
        <dbReference type="ARBA" id="ARBA00023136"/>
    </source>
</evidence>
<dbReference type="SUPFAM" id="SSF103481">
    <property type="entry name" value="Multidrug resistance efflux transporter EmrE"/>
    <property type="match status" value="2"/>
</dbReference>
<proteinExistence type="inferred from homology"/>
<protein>
    <recommendedName>
        <fullName evidence="6">WAT1-related protein</fullName>
    </recommendedName>
</protein>
<reference evidence="8 9" key="1">
    <citation type="journal article" date="2023" name="G3 (Bethesda)">
        <title>A haplotype-resolved chromosome-scale genome for Quercus rubra L. provides insights into the genetics of adaptive traits for red oak species.</title>
        <authorList>
            <person name="Kapoor B."/>
            <person name="Jenkins J."/>
            <person name="Schmutz J."/>
            <person name="Zhebentyayeva T."/>
            <person name="Kuelheim C."/>
            <person name="Coggeshall M."/>
            <person name="Heim C."/>
            <person name="Lasky J.R."/>
            <person name="Leites L."/>
            <person name="Islam-Faridi N."/>
            <person name="Romero-Severson J."/>
            <person name="DeLeo V.L."/>
            <person name="Lucas S.M."/>
            <person name="Lazic D."/>
            <person name="Gailing O."/>
            <person name="Carlson J."/>
            <person name="Staton M."/>
        </authorList>
    </citation>
    <scope>NUCLEOTIDE SEQUENCE [LARGE SCALE GENOMIC DNA]</scope>
    <source>
        <strain evidence="8">Pseudo-F2</strain>
    </source>
</reference>
<feature type="transmembrane region" description="Helical" evidence="6">
    <location>
        <begin position="137"/>
        <end position="155"/>
    </location>
</feature>
<evidence type="ECO:0000256" key="2">
    <source>
        <dbReference type="ARBA" id="ARBA00007635"/>
    </source>
</evidence>
<dbReference type="GO" id="GO:0022857">
    <property type="term" value="F:transmembrane transporter activity"/>
    <property type="evidence" value="ECO:0007669"/>
    <property type="project" value="InterPro"/>
</dbReference>
<evidence type="ECO:0000256" key="6">
    <source>
        <dbReference type="RuleBase" id="RU363077"/>
    </source>
</evidence>